<sequence length="86" mass="9562">MEVYFSLSRGDLFPVLRVESGTRSFPPKLPDPAGPSRQPYGDKARDALKLPGKPTRSRVFVAVHSPIPPPSQGRRVHYKKGNVRPI</sequence>
<name>A0ACB8FDS7_9SAUR</name>
<dbReference type="Proteomes" id="UP000827872">
    <property type="component" value="Linkage Group LG09"/>
</dbReference>
<dbReference type="EMBL" id="CM037622">
    <property type="protein sequence ID" value="KAH8003555.1"/>
    <property type="molecule type" value="Genomic_DNA"/>
</dbReference>
<proteinExistence type="predicted"/>
<comment type="caution">
    <text evidence="1">The sequence shown here is derived from an EMBL/GenBank/DDBJ whole genome shotgun (WGS) entry which is preliminary data.</text>
</comment>
<protein>
    <submittedName>
        <fullName evidence="1">Uncharacterized protein</fullName>
    </submittedName>
</protein>
<organism evidence="1 2">
    <name type="scientific">Sphaerodactylus townsendi</name>
    <dbReference type="NCBI Taxonomy" id="933632"/>
    <lineage>
        <taxon>Eukaryota</taxon>
        <taxon>Metazoa</taxon>
        <taxon>Chordata</taxon>
        <taxon>Craniata</taxon>
        <taxon>Vertebrata</taxon>
        <taxon>Euteleostomi</taxon>
        <taxon>Lepidosauria</taxon>
        <taxon>Squamata</taxon>
        <taxon>Bifurcata</taxon>
        <taxon>Gekkota</taxon>
        <taxon>Sphaerodactylidae</taxon>
        <taxon>Sphaerodactylus</taxon>
    </lineage>
</organism>
<accession>A0ACB8FDS7</accession>
<gene>
    <name evidence="1" type="ORF">K3G42_020255</name>
</gene>
<evidence type="ECO:0000313" key="2">
    <source>
        <dbReference type="Proteomes" id="UP000827872"/>
    </source>
</evidence>
<evidence type="ECO:0000313" key="1">
    <source>
        <dbReference type="EMBL" id="KAH8003555.1"/>
    </source>
</evidence>
<reference evidence="1" key="1">
    <citation type="submission" date="2021-08" db="EMBL/GenBank/DDBJ databases">
        <title>The first chromosome-level gecko genome reveals the dynamic sex chromosomes of Neotropical dwarf geckos (Sphaerodactylidae: Sphaerodactylus).</title>
        <authorList>
            <person name="Pinto B.J."/>
            <person name="Keating S.E."/>
            <person name="Gamble T."/>
        </authorList>
    </citation>
    <scope>NUCLEOTIDE SEQUENCE</scope>
    <source>
        <strain evidence="1">TG3544</strain>
    </source>
</reference>
<keyword evidence="2" id="KW-1185">Reference proteome</keyword>